<organism evidence="5 6">
    <name type="scientific">Agrobacterium vitis</name>
    <name type="common">Rhizobium vitis</name>
    <dbReference type="NCBI Taxonomy" id="373"/>
    <lineage>
        <taxon>Bacteria</taxon>
        <taxon>Pseudomonadati</taxon>
        <taxon>Pseudomonadota</taxon>
        <taxon>Alphaproteobacteria</taxon>
        <taxon>Hyphomicrobiales</taxon>
        <taxon>Rhizobiaceae</taxon>
        <taxon>Rhizobium/Agrobacterium group</taxon>
        <taxon>Agrobacterium</taxon>
    </lineage>
</organism>
<gene>
    <name evidence="5" type="ORF">DXT89_25315</name>
</gene>
<comment type="similarity">
    <text evidence="1">Belongs to the metallo-dependent hydrolases superfamily. TatD-type hydrolase family.</text>
</comment>
<dbReference type="Pfam" id="PF01026">
    <property type="entry name" value="TatD_DNase"/>
    <property type="match status" value="1"/>
</dbReference>
<dbReference type="OrthoDB" id="9810005at2"/>
<evidence type="ECO:0000256" key="3">
    <source>
        <dbReference type="ARBA" id="ARBA00022801"/>
    </source>
</evidence>
<feature type="binding site" evidence="4">
    <location>
        <position position="128"/>
    </location>
    <ligand>
        <name>a divalent metal cation</name>
        <dbReference type="ChEBI" id="CHEBI:60240"/>
        <label>2</label>
    </ligand>
</feature>
<evidence type="ECO:0000256" key="1">
    <source>
        <dbReference type="ARBA" id="ARBA00009275"/>
    </source>
</evidence>
<evidence type="ECO:0000256" key="4">
    <source>
        <dbReference type="PIRSR" id="PIRSR005902-1"/>
    </source>
</evidence>
<evidence type="ECO:0000313" key="5">
    <source>
        <dbReference type="EMBL" id="KAA3520704.1"/>
    </source>
</evidence>
<dbReference type="PANTHER" id="PTHR46124">
    <property type="entry name" value="D-AMINOACYL-TRNA DEACYLASE"/>
    <property type="match status" value="1"/>
</dbReference>
<dbReference type="GeneID" id="60684076"/>
<dbReference type="PIRSF" id="PIRSF005902">
    <property type="entry name" value="DNase_TatD"/>
    <property type="match status" value="1"/>
</dbReference>
<dbReference type="GO" id="GO:0046872">
    <property type="term" value="F:metal ion binding"/>
    <property type="evidence" value="ECO:0007669"/>
    <property type="project" value="UniProtKB-KW"/>
</dbReference>
<feature type="binding site" evidence="4">
    <location>
        <position position="154"/>
    </location>
    <ligand>
        <name>a divalent metal cation</name>
        <dbReference type="ChEBI" id="CHEBI:60240"/>
        <label>2</label>
    </ligand>
</feature>
<protein>
    <submittedName>
        <fullName evidence="5">TatD family deoxyribonuclease</fullName>
    </submittedName>
</protein>
<dbReference type="PANTHER" id="PTHR46124:SF2">
    <property type="entry name" value="D-AMINOACYL-TRNA DEACYLASE"/>
    <property type="match status" value="1"/>
</dbReference>
<dbReference type="PROSITE" id="PS01137">
    <property type="entry name" value="TATD_1"/>
    <property type="match status" value="1"/>
</dbReference>
<dbReference type="AlphaFoldDB" id="A0A368NL61"/>
<accession>A0A368NL61</accession>
<feature type="binding site" evidence="4">
    <location>
        <position position="204"/>
    </location>
    <ligand>
        <name>a divalent metal cation</name>
        <dbReference type="ChEBI" id="CHEBI:60240"/>
        <label>1</label>
    </ligand>
</feature>
<dbReference type="EMBL" id="QUSG01000027">
    <property type="protein sequence ID" value="KAA3520704.1"/>
    <property type="molecule type" value="Genomic_DNA"/>
</dbReference>
<evidence type="ECO:0000313" key="6">
    <source>
        <dbReference type="Proteomes" id="UP000436911"/>
    </source>
</evidence>
<dbReference type="CDD" id="cd01310">
    <property type="entry name" value="TatD_DNAse"/>
    <property type="match status" value="1"/>
</dbReference>
<dbReference type="RefSeq" id="WP_060717963.1">
    <property type="nucleotide sequence ID" value="NZ_JABFNP010000004.1"/>
</dbReference>
<feature type="binding site" evidence="4">
    <location>
        <position position="92"/>
    </location>
    <ligand>
        <name>a divalent metal cation</name>
        <dbReference type="ChEBI" id="CHEBI:60240"/>
        <label>1</label>
    </ligand>
</feature>
<reference evidence="5 6" key="1">
    <citation type="submission" date="2018-08" db="EMBL/GenBank/DDBJ databases">
        <title>Genome sequencing of Agrobacterium vitis strain ICMP 10754.</title>
        <authorList>
            <person name="Visnovsky S.B."/>
            <person name="Pitman A.R."/>
        </authorList>
    </citation>
    <scope>NUCLEOTIDE SEQUENCE [LARGE SCALE GENOMIC DNA]</scope>
    <source>
        <strain evidence="5 6">ICMP 10754</strain>
    </source>
</reference>
<dbReference type="GO" id="GO:0016788">
    <property type="term" value="F:hydrolase activity, acting on ester bonds"/>
    <property type="evidence" value="ECO:0007669"/>
    <property type="project" value="InterPro"/>
</dbReference>
<dbReference type="InterPro" id="IPR018228">
    <property type="entry name" value="DNase_TatD-rel_CS"/>
</dbReference>
<comment type="caution">
    <text evidence="5">The sequence shown here is derived from an EMBL/GenBank/DDBJ whole genome shotgun (WGS) entry which is preliminary data.</text>
</comment>
<dbReference type="InterPro" id="IPR032466">
    <property type="entry name" value="Metal_Hydrolase"/>
</dbReference>
<dbReference type="Gene3D" id="3.20.20.140">
    <property type="entry name" value="Metal-dependent hydrolases"/>
    <property type="match status" value="1"/>
</dbReference>
<dbReference type="NCBIfam" id="TIGR00010">
    <property type="entry name" value="YchF/TatD family DNA exonuclease"/>
    <property type="match status" value="1"/>
</dbReference>
<keyword evidence="2 4" id="KW-0479">Metal-binding</keyword>
<dbReference type="InterPro" id="IPR015991">
    <property type="entry name" value="TatD/YcfH-like"/>
</dbReference>
<dbReference type="FunFam" id="3.20.20.140:FF:000005">
    <property type="entry name" value="TatD family hydrolase"/>
    <property type="match status" value="1"/>
</dbReference>
<evidence type="ECO:0000256" key="2">
    <source>
        <dbReference type="ARBA" id="ARBA00022723"/>
    </source>
</evidence>
<dbReference type="InterPro" id="IPR001130">
    <property type="entry name" value="TatD-like"/>
</dbReference>
<dbReference type="GO" id="GO:0005829">
    <property type="term" value="C:cytosol"/>
    <property type="evidence" value="ECO:0007669"/>
    <property type="project" value="TreeGrafter"/>
</dbReference>
<name>A0A368NL61_AGRVI</name>
<proteinExistence type="inferred from homology"/>
<keyword evidence="3" id="KW-0378">Hydrolase</keyword>
<dbReference type="Proteomes" id="UP000436911">
    <property type="component" value="Unassembled WGS sequence"/>
</dbReference>
<feature type="binding site" evidence="4">
    <location>
        <position position="6"/>
    </location>
    <ligand>
        <name>a divalent metal cation</name>
        <dbReference type="ChEBI" id="CHEBI:60240"/>
        <label>1</label>
    </ligand>
</feature>
<feature type="binding site" evidence="4">
    <location>
        <position position="8"/>
    </location>
    <ligand>
        <name>a divalent metal cation</name>
        <dbReference type="ChEBI" id="CHEBI:60240"/>
        <label>1</label>
    </ligand>
</feature>
<dbReference type="SUPFAM" id="SSF51556">
    <property type="entry name" value="Metallo-dependent hydrolases"/>
    <property type="match status" value="1"/>
</dbReference>
<dbReference type="GO" id="GO:0004536">
    <property type="term" value="F:DNA nuclease activity"/>
    <property type="evidence" value="ECO:0007669"/>
    <property type="project" value="InterPro"/>
</dbReference>
<sequence>MIVDSHCHLDFDDFNADRDAVMARARQAGIGVLLTIGIRVRQFERVLAIAERYPHVYCSVGTLPHFSDEERDVTAAELVNLARHPKVVGIGEAGLDRFYGNASWDAQIEVFQAHIEASRQTQLPLIIHSVREDEAMADMLIRETKKGTFPIVMHCFSGGPALAETALSLGAYVSFSGLLTYPENAALRDIAATIPDDKLLVETDAPSQVPVPLLEERNEPAFILKTIDVLAIARNTRPEIVMRQTASNFFSAFAKVSQRLIM</sequence>